<evidence type="ECO:0000259" key="3">
    <source>
        <dbReference type="PROSITE" id="PS50075"/>
    </source>
</evidence>
<dbReference type="InterPro" id="IPR009081">
    <property type="entry name" value="PP-bd_ACP"/>
</dbReference>
<organism evidence="4 5">
    <name type="scientific">Bordetella genomosp. 13</name>
    <dbReference type="NCBI Taxonomy" id="463040"/>
    <lineage>
        <taxon>Bacteria</taxon>
        <taxon>Pseudomonadati</taxon>
        <taxon>Pseudomonadota</taxon>
        <taxon>Betaproteobacteria</taxon>
        <taxon>Burkholderiales</taxon>
        <taxon>Alcaligenaceae</taxon>
        <taxon>Bordetella</taxon>
    </lineage>
</organism>
<dbReference type="InterPro" id="IPR020806">
    <property type="entry name" value="PKS_PP-bd"/>
</dbReference>
<dbReference type="InterPro" id="IPR036736">
    <property type="entry name" value="ACP-like_sf"/>
</dbReference>
<dbReference type="SMART" id="SM00823">
    <property type="entry name" value="PKS_PP"/>
    <property type="match status" value="1"/>
</dbReference>
<evidence type="ECO:0000313" key="5">
    <source>
        <dbReference type="Proteomes" id="UP000194161"/>
    </source>
</evidence>
<dbReference type="KEGG" id="bgm:CAL15_10205"/>
<dbReference type="RefSeq" id="WP_086078491.1">
    <property type="nucleotide sequence ID" value="NZ_CP021111.1"/>
</dbReference>
<keyword evidence="1" id="KW-0596">Phosphopantetheine</keyword>
<dbReference type="EMBL" id="CP021111">
    <property type="protein sequence ID" value="ARP94726.1"/>
    <property type="molecule type" value="Genomic_DNA"/>
</dbReference>
<dbReference type="OrthoDB" id="5326335at2"/>
<keyword evidence="5" id="KW-1185">Reference proteome</keyword>
<dbReference type="SUPFAM" id="SSF47336">
    <property type="entry name" value="ACP-like"/>
    <property type="match status" value="1"/>
</dbReference>
<feature type="domain" description="Carrier" evidence="3">
    <location>
        <begin position="7"/>
        <end position="85"/>
    </location>
</feature>
<dbReference type="AlphaFoldDB" id="A0A1W6ZBF4"/>
<dbReference type="STRING" id="463040.CAL15_10205"/>
<dbReference type="Pfam" id="PF00550">
    <property type="entry name" value="PP-binding"/>
    <property type="match status" value="1"/>
</dbReference>
<evidence type="ECO:0000256" key="1">
    <source>
        <dbReference type="ARBA" id="ARBA00022450"/>
    </source>
</evidence>
<keyword evidence="2" id="KW-0597">Phosphoprotein</keyword>
<name>A0A1W6ZBF4_9BORD</name>
<dbReference type="Proteomes" id="UP000194161">
    <property type="component" value="Chromosome"/>
</dbReference>
<dbReference type="GO" id="GO:0031177">
    <property type="term" value="F:phosphopantetheine binding"/>
    <property type="evidence" value="ECO:0007669"/>
    <property type="project" value="InterPro"/>
</dbReference>
<gene>
    <name evidence="4" type="ORF">CAL15_10205</name>
</gene>
<evidence type="ECO:0000256" key="2">
    <source>
        <dbReference type="ARBA" id="ARBA00022553"/>
    </source>
</evidence>
<accession>A0A1W6ZBF4</accession>
<dbReference type="Gene3D" id="1.10.1200.10">
    <property type="entry name" value="ACP-like"/>
    <property type="match status" value="1"/>
</dbReference>
<proteinExistence type="predicted"/>
<protein>
    <recommendedName>
        <fullName evidence="3">Carrier domain-containing protein</fullName>
    </recommendedName>
</protein>
<dbReference type="PROSITE" id="PS50075">
    <property type="entry name" value="CARRIER"/>
    <property type="match status" value="1"/>
</dbReference>
<sequence>MTEVLQQGQEARIIEWCAEYVGRALNIDPAQVGPDDELDSFGLDSAVLTSMLIEMEEWLGVDIPPSVLFSQSTLRGVAAEVAGRLA</sequence>
<reference evidence="4 5" key="1">
    <citation type="submission" date="2017-05" db="EMBL/GenBank/DDBJ databases">
        <title>Complete and WGS of Bordetella genogroups.</title>
        <authorList>
            <person name="Spilker T."/>
            <person name="LiPuma J."/>
        </authorList>
    </citation>
    <scope>NUCLEOTIDE SEQUENCE [LARGE SCALE GENOMIC DNA]</scope>
    <source>
        <strain evidence="4 5">AU7206</strain>
    </source>
</reference>
<evidence type="ECO:0000313" key="4">
    <source>
        <dbReference type="EMBL" id="ARP94726.1"/>
    </source>
</evidence>